<proteinExistence type="predicted"/>
<keyword evidence="2" id="KW-1185">Reference proteome</keyword>
<organism evidence="1 2">
    <name type="scientific">Arthrobacter pigmenti</name>
    <dbReference type="NCBI Taxonomy" id="271432"/>
    <lineage>
        <taxon>Bacteria</taxon>
        <taxon>Bacillati</taxon>
        <taxon>Actinomycetota</taxon>
        <taxon>Actinomycetes</taxon>
        <taxon>Micrococcales</taxon>
        <taxon>Micrococcaceae</taxon>
        <taxon>Arthrobacter</taxon>
    </lineage>
</organism>
<dbReference type="SUPFAM" id="SSF55961">
    <property type="entry name" value="Bet v1-like"/>
    <property type="match status" value="1"/>
</dbReference>
<dbReference type="InterPro" id="IPR023393">
    <property type="entry name" value="START-like_dom_sf"/>
</dbReference>
<protein>
    <submittedName>
        <fullName evidence="1">Ligand-binding SRPBCC domain-containing protein</fullName>
    </submittedName>
</protein>
<reference evidence="1 2" key="1">
    <citation type="submission" date="2020-03" db="EMBL/GenBank/DDBJ databases">
        <title>Sequencing the genomes of 1000 actinobacteria strains.</title>
        <authorList>
            <person name="Klenk H.-P."/>
        </authorList>
    </citation>
    <scope>NUCLEOTIDE SEQUENCE [LARGE SCALE GENOMIC DNA]</scope>
    <source>
        <strain evidence="1 2">DSM 16403</strain>
    </source>
</reference>
<dbReference type="Gene3D" id="3.30.530.20">
    <property type="match status" value="1"/>
</dbReference>
<dbReference type="Proteomes" id="UP000547458">
    <property type="component" value="Unassembled WGS sequence"/>
</dbReference>
<accession>A0A846RZS4</accession>
<evidence type="ECO:0000313" key="1">
    <source>
        <dbReference type="EMBL" id="NJC23681.1"/>
    </source>
</evidence>
<dbReference type="EMBL" id="JAATJL010000001">
    <property type="protein sequence ID" value="NJC23681.1"/>
    <property type="molecule type" value="Genomic_DNA"/>
</dbReference>
<dbReference type="RefSeq" id="WP_167994957.1">
    <property type="nucleotide sequence ID" value="NZ_JAATJL010000001.1"/>
</dbReference>
<dbReference type="AlphaFoldDB" id="A0A846RZS4"/>
<gene>
    <name evidence="1" type="ORF">BJ994_002757</name>
</gene>
<evidence type="ECO:0000313" key="2">
    <source>
        <dbReference type="Proteomes" id="UP000547458"/>
    </source>
</evidence>
<sequence length="179" mass="20212">MRLFAASGDRAKAGQPAVRVTRSVVVAAPRDAVWERVTAPAGINHELRPLLSMQMPVGYRHATIATVPVGEWLGKAPLLLGGVLPIEYDDLRLIEVTQPVRFHERSRMRTASVWEHRRELEALTENLTRVTDQLTVVPRLSITAGVLRAFVGALFEHRHRRLRHHFNTQRKLRLGPEAC</sequence>
<name>A0A846RZS4_9MICC</name>
<comment type="caution">
    <text evidence="1">The sequence shown here is derived from an EMBL/GenBank/DDBJ whole genome shotgun (WGS) entry which is preliminary data.</text>
</comment>